<dbReference type="GO" id="GO:0016740">
    <property type="term" value="F:transferase activity"/>
    <property type="evidence" value="ECO:0007669"/>
    <property type="project" value="UniProtKB-KW"/>
</dbReference>
<dbReference type="AlphaFoldDB" id="A0A146G8Y0"/>
<comment type="similarity">
    <text evidence="2">Belongs to the YkuD family.</text>
</comment>
<dbReference type="GO" id="GO:0008360">
    <property type="term" value="P:regulation of cell shape"/>
    <property type="evidence" value="ECO:0007669"/>
    <property type="project" value="UniProtKB-UniRule"/>
</dbReference>
<evidence type="ECO:0000256" key="1">
    <source>
        <dbReference type="ARBA" id="ARBA00004752"/>
    </source>
</evidence>
<dbReference type="STRING" id="690879.TSACC_22573"/>
<keyword evidence="4 7" id="KW-0133">Cell shape</keyword>
<sequence>MLCSCASEQVAYTPGAYAQPSQADLFDWQGYGLTGPVKIVINLTTQRADIYIGGQYAGWTAVATGKAGFGTPAGDYTIVEKVADKHSTIYGKIVDAYGNTIKPDADVRRDRPPQGGQFVFAPMPNWMRLTWTGIGMHAGPIPEPGTPASHGCIRLPDEMAAALFERVQIGTPVEIVR</sequence>
<feature type="active site" description="Nucleophile" evidence="7">
    <location>
        <position position="152"/>
    </location>
</feature>
<dbReference type="UniPathway" id="UPA00219"/>
<evidence type="ECO:0000313" key="10">
    <source>
        <dbReference type="Proteomes" id="UP000076023"/>
    </source>
</evidence>
<dbReference type="InterPro" id="IPR038063">
    <property type="entry name" value="Transpep_catalytic_dom"/>
</dbReference>
<dbReference type="CDD" id="cd16913">
    <property type="entry name" value="YkuD_like"/>
    <property type="match status" value="1"/>
</dbReference>
<gene>
    <name evidence="9" type="ORF">TSACC_22573</name>
</gene>
<keyword evidence="3" id="KW-0808">Transferase</keyword>
<comment type="caution">
    <text evidence="9">The sequence shown here is derived from an EMBL/GenBank/DDBJ whole genome shotgun (WGS) entry which is preliminary data.</text>
</comment>
<feature type="domain" description="L,D-TPase catalytic" evidence="8">
    <location>
        <begin position="37"/>
        <end position="176"/>
    </location>
</feature>
<evidence type="ECO:0000259" key="8">
    <source>
        <dbReference type="PROSITE" id="PS52029"/>
    </source>
</evidence>
<comment type="pathway">
    <text evidence="1 7">Cell wall biogenesis; peptidoglycan biosynthesis.</text>
</comment>
<keyword evidence="6 7" id="KW-0961">Cell wall biogenesis/degradation</keyword>
<evidence type="ECO:0000256" key="3">
    <source>
        <dbReference type="ARBA" id="ARBA00022679"/>
    </source>
</evidence>
<reference evidence="10" key="1">
    <citation type="journal article" date="2017" name="Genome Announc.">
        <title>Draft Genome Sequence of Terrimicrobium sacchariphilum NM-5T, a Facultative Anaerobic Soil Bacterium of the Class Spartobacteria.</title>
        <authorList>
            <person name="Qiu Y.L."/>
            <person name="Tourlousse D.M."/>
            <person name="Matsuura N."/>
            <person name="Ohashi A."/>
            <person name="Sekiguchi Y."/>
        </authorList>
    </citation>
    <scope>NUCLEOTIDE SEQUENCE [LARGE SCALE GENOMIC DNA]</scope>
    <source>
        <strain evidence="10">NM-5</strain>
    </source>
</reference>
<dbReference type="GO" id="GO:0018104">
    <property type="term" value="P:peptidoglycan-protein cross-linking"/>
    <property type="evidence" value="ECO:0007669"/>
    <property type="project" value="TreeGrafter"/>
</dbReference>
<dbReference type="PROSITE" id="PS52029">
    <property type="entry name" value="LD_TPASE"/>
    <property type="match status" value="1"/>
</dbReference>
<dbReference type="Pfam" id="PF03734">
    <property type="entry name" value="YkuD"/>
    <property type="match status" value="1"/>
</dbReference>
<dbReference type="EMBL" id="BDCO01000002">
    <property type="protein sequence ID" value="GAT34149.1"/>
    <property type="molecule type" value="Genomic_DNA"/>
</dbReference>
<proteinExistence type="inferred from homology"/>
<evidence type="ECO:0000256" key="4">
    <source>
        <dbReference type="ARBA" id="ARBA00022960"/>
    </source>
</evidence>
<accession>A0A146G8Y0</accession>
<dbReference type="PANTHER" id="PTHR30582">
    <property type="entry name" value="L,D-TRANSPEPTIDASE"/>
    <property type="match status" value="1"/>
</dbReference>
<dbReference type="GO" id="GO:0005576">
    <property type="term" value="C:extracellular region"/>
    <property type="evidence" value="ECO:0007669"/>
    <property type="project" value="TreeGrafter"/>
</dbReference>
<dbReference type="InParanoid" id="A0A146G8Y0"/>
<dbReference type="GO" id="GO:0071555">
    <property type="term" value="P:cell wall organization"/>
    <property type="evidence" value="ECO:0007669"/>
    <property type="project" value="UniProtKB-UniRule"/>
</dbReference>
<dbReference type="InterPro" id="IPR050979">
    <property type="entry name" value="LD-transpeptidase"/>
</dbReference>
<dbReference type="PANTHER" id="PTHR30582:SF2">
    <property type="entry name" value="L,D-TRANSPEPTIDASE YCIB-RELATED"/>
    <property type="match status" value="1"/>
</dbReference>
<protein>
    <submittedName>
        <fullName evidence="9">L,D-transpeptidase catalytic domain cotaining protein</fullName>
    </submittedName>
</protein>
<organism evidence="9 10">
    <name type="scientific">Terrimicrobium sacchariphilum</name>
    <dbReference type="NCBI Taxonomy" id="690879"/>
    <lineage>
        <taxon>Bacteria</taxon>
        <taxon>Pseudomonadati</taxon>
        <taxon>Verrucomicrobiota</taxon>
        <taxon>Terrimicrobiia</taxon>
        <taxon>Terrimicrobiales</taxon>
        <taxon>Terrimicrobiaceae</taxon>
        <taxon>Terrimicrobium</taxon>
    </lineage>
</organism>
<name>A0A146G8Y0_TERSA</name>
<dbReference type="Gene3D" id="2.40.440.10">
    <property type="entry name" value="L,D-transpeptidase catalytic domain-like"/>
    <property type="match status" value="1"/>
</dbReference>
<keyword evidence="10" id="KW-1185">Reference proteome</keyword>
<dbReference type="GO" id="GO:0071972">
    <property type="term" value="F:peptidoglycan L,D-transpeptidase activity"/>
    <property type="evidence" value="ECO:0007669"/>
    <property type="project" value="TreeGrafter"/>
</dbReference>
<feature type="active site" description="Proton donor/acceptor" evidence="7">
    <location>
        <position position="137"/>
    </location>
</feature>
<dbReference type="Proteomes" id="UP000076023">
    <property type="component" value="Unassembled WGS sequence"/>
</dbReference>
<dbReference type="SUPFAM" id="SSF141523">
    <property type="entry name" value="L,D-transpeptidase catalytic domain-like"/>
    <property type="match status" value="1"/>
</dbReference>
<evidence type="ECO:0000256" key="2">
    <source>
        <dbReference type="ARBA" id="ARBA00005992"/>
    </source>
</evidence>
<evidence type="ECO:0000256" key="7">
    <source>
        <dbReference type="PROSITE-ProRule" id="PRU01373"/>
    </source>
</evidence>
<evidence type="ECO:0000313" key="9">
    <source>
        <dbReference type="EMBL" id="GAT34149.1"/>
    </source>
</evidence>
<evidence type="ECO:0000256" key="6">
    <source>
        <dbReference type="ARBA" id="ARBA00023316"/>
    </source>
</evidence>
<evidence type="ECO:0000256" key="5">
    <source>
        <dbReference type="ARBA" id="ARBA00022984"/>
    </source>
</evidence>
<dbReference type="InterPro" id="IPR005490">
    <property type="entry name" value="LD_TPept_cat_dom"/>
</dbReference>
<keyword evidence="5 7" id="KW-0573">Peptidoglycan synthesis</keyword>